<dbReference type="AlphaFoldDB" id="A0A160TTG8"/>
<dbReference type="InterPro" id="IPR025990">
    <property type="entry name" value="zinc_ribbon_bacterial"/>
</dbReference>
<evidence type="ECO:0008006" key="2">
    <source>
        <dbReference type="Google" id="ProtNLM"/>
    </source>
</evidence>
<proteinExistence type="predicted"/>
<accession>A0A160TTG8</accession>
<sequence length="64" mass="7238">MMILEERRIDCPYCGELISISIDPSTGNDTYIEDCQVCCRPMVFHLSTDPDGNIVDLVVRSEND</sequence>
<dbReference type="Pfam" id="PF14255">
    <property type="entry name" value="Zn_ribbon_21"/>
    <property type="match status" value="1"/>
</dbReference>
<dbReference type="EMBL" id="CZRL01000094">
    <property type="protein sequence ID" value="CUS52980.1"/>
    <property type="molecule type" value="Genomic_DNA"/>
</dbReference>
<gene>
    <name evidence="1" type="ORF">MGWOODY_XGa2683</name>
</gene>
<reference evidence="1" key="1">
    <citation type="submission" date="2015-10" db="EMBL/GenBank/DDBJ databases">
        <authorList>
            <person name="Gilbert D.G."/>
        </authorList>
    </citation>
    <scope>NUCLEOTIDE SEQUENCE</scope>
</reference>
<dbReference type="PIRSF" id="PIRSF037225">
    <property type="entry name" value="UCP037225"/>
    <property type="match status" value="1"/>
</dbReference>
<organism evidence="1">
    <name type="scientific">hydrothermal vent metagenome</name>
    <dbReference type="NCBI Taxonomy" id="652676"/>
    <lineage>
        <taxon>unclassified sequences</taxon>
        <taxon>metagenomes</taxon>
        <taxon>ecological metagenomes</taxon>
    </lineage>
</organism>
<protein>
    <recommendedName>
        <fullName evidence="2">Restriction endonuclease</fullName>
    </recommendedName>
</protein>
<dbReference type="InterPro" id="IPR017143">
    <property type="entry name" value="UCP037225"/>
</dbReference>
<evidence type="ECO:0000313" key="1">
    <source>
        <dbReference type="EMBL" id="CUS52980.1"/>
    </source>
</evidence>
<name>A0A160TTG8_9ZZZZ</name>